<keyword evidence="6" id="KW-0378">Hydrolase</keyword>
<dbReference type="InterPro" id="IPR018057">
    <property type="entry name" value="Deoxyribonuclease-1_AS"/>
</dbReference>
<dbReference type="GO" id="GO:0004530">
    <property type="term" value="F:deoxyribonuclease I activity"/>
    <property type="evidence" value="ECO:0007669"/>
    <property type="project" value="TreeGrafter"/>
</dbReference>
<comment type="caution">
    <text evidence="15">The sequence shown here is derived from an EMBL/GenBank/DDBJ whole genome shotgun (WGS) entry which is preliminary data.</text>
</comment>
<keyword evidence="3" id="KW-0540">Nuclease</keyword>
<dbReference type="AlphaFoldDB" id="A0A212C0B2"/>
<evidence type="ECO:0000256" key="13">
    <source>
        <dbReference type="SAM" id="MobiDB-lite"/>
    </source>
</evidence>
<dbReference type="SUPFAM" id="SSF56219">
    <property type="entry name" value="DNase I-like"/>
    <property type="match status" value="1"/>
</dbReference>
<proteinExistence type="inferred from homology"/>
<evidence type="ECO:0000313" key="16">
    <source>
        <dbReference type="Proteomes" id="UP000242450"/>
    </source>
</evidence>
<evidence type="ECO:0000256" key="6">
    <source>
        <dbReference type="ARBA" id="ARBA00022801"/>
    </source>
</evidence>
<dbReference type="GO" id="GO:0003677">
    <property type="term" value="F:DNA binding"/>
    <property type="evidence" value="ECO:0007669"/>
    <property type="project" value="TreeGrafter"/>
</dbReference>
<evidence type="ECO:0000259" key="14">
    <source>
        <dbReference type="Pfam" id="PF03372"/>
    </source>
</evidence>
<dbReference type="Pfam" id="PF03372">
    <property type="entry name" value="Exo_endo_phos"/>
    <property type="match status" value="1"/>
</dbReference>
<evidence type="ECO:0000256" key="4">
    <source>
        <dbReference type="ARBA" id="ARBA00022729"/>
    </source>
</evidence>
<evidence type="ECO:0000256" key="5">
    <source>
        <dbReference type="ARBA" id="ARBA00022759"/>
    </source>
</evidence>
<gene>
    <name evidence="15" type="ORF">Celaphus_00009673</name>
</gene>
<dbReference type="PRINTS" id="PR00130">
    <property type="entry name" value="DNASEI"/>
</dbReference>
<dbReference type="PROSITE" id="PS00919">
    <property type="entry name" value="DNASE_I_1"/>
    <property type="match status" value="1"/>
</dbReference>
<dbReference type="CDD" id="cd10282">
    <property type="entry name" value="DNase1"/>
    <property type="match status" value="1"/>
</dbReference>
<dbReference type="SMART" id="SM00476">
    <property type="entry name" value="DNaseIc"/>
    <property type="match status" value="1"/>
</dbReference>
<dbReference type="PANTHER" id="PTHR11371:SF28">
    <property type="entry name" value="DEOXYRIBONUCLEASE-1-LIKE 1"/>
    <property type="match status" value="1"/>
</dbReference>
<sequence>MAAVAASSADPPESKTAVAPGSTADCRKTRSGRLMAAMTGSRAARPRHAAPPLPPRPGAGGALAPPPSESTSLLSTLFVLGKVSVTNGLPARLSDATQGRRCDSVGAVAISSQNRKVWRRPGLRSGAETFRICAFNAQRLTLAKVAREPVLDTLVKILARCDITVLQEVVDSSDSAIPLLLRELNRFGDSGPYASHSSLLLGRSTYKEKYVYIYRSHEAEVRDSYVYEDQGDLFTREPFVCWFSLHSKVLPSLVLVPLHTTPKAVETELNALYDVFLDASGRWQTKDVILLGDFNADCASLTKKRLDDLVLRTQAGFHWAIADGVDTTVRASTHCTYDRIVLHGEHLQSLLRGAAAFDFPQSFGLTEQEALNISDHYPVEVDLALSQAAHGVQPPGLATLWLSLLLPLLALQLGLVA</sequence>
<evidence type="ECO:0000256" key="11">
    <source>
        <dbReference type="ARBA" id="ARBA00042003"/>
    </source>
</evidence>
<evidence type="ECO:0000313" key="15">
    <source>
        <dbReference type="EMBL" id="OWJ99432.1"/>
    </source>
</evidence>
<evidence type="ECO:0000256" key="2">
    <source>
        <dbReference type="ARBA" id="ARBA00007359"/>
    </source>
</evidence>
<dbReference type="PANTHER" id="PTHR11371">
    <property type="entry name" value="DEOXYRIBONUCLEASE"/>
    <property type="match status" value="1"/>
</dbReference>
<dbReference type="InterPro" id="IPR016202">
    <property type="entry name" value="DNase_I"/>
</dbReference>
<accession>A0A212C0B2</accession>
<dbReference type="InterPro" id="IPR036691">
    <property type="entry name" value="Endo/exonu/phosph_ase_sf"/>
</dbReference>
<dbReference type="InterPro" id="IPR033125">
    <property type="entry name" value="DNASE_I_2"/>
</dbReference>
<evidence type="ECO:0000256" key="1">
    <source>
        <dbReference type="ARBA" id="ARBA00004240"/>
    </source>
</evidence>
<dbReference type="OrthoDB" id="10061407at2759"/>
<protein>
    <recommendedName>
        <fullName evidence="10">Deoxyribonuclease-1-like 1</fullName>
    </recommendedName>
    <alternativeName>
        <fullName evidence="12">DNase X</fullName>
    </alternativeName>
    <alternativeName>
        <fullName evidence="11">Deoxyribonuclease I-like 1</fullName>
    </alternativeName>
</protein>
<evidence type="ECO:0000256" key="8">
    <source>
        <dbReference type="ARBA" id="ARBA00023157"/>
    </source>
</evidence>
<name>A0A212C0B2_CEREH</name>
<comment type="subcellular location">
    <subcellularLocation>
        <location evidence="1">Endoplasmic reticulum</location>
    </subcellularLocation>
</comment>
<dbReference type="Gene3D" id="3.60.10.10">
    <property type="entry name" value="Endonuclease/exonuclease/phosphatase"/>
    <property type="match status" value="1"/>
</dbReference>
<keyword evidence="16" id="KW-1185">Reference proteome</keyword>
<evidence type="ECO:0000256" key="3">
    <source>
        <dbReference type="ARBA" id="ARBA00022722"/>
    </source>
</evidence>
<evidence type="ECO:0000256" key="9">
    <source>
        <dbReference type="ARBA" id="ARBA00023180"/>
    </source>
</evidence>
<dbReference type="GO" id="GO:0005783">
    <property type="term" value="C:endoplasmic reticulum"/>
    <property type="evidence" value="ECO:0007669"/>
    <property type="project" value="UniProtKB-SubCell"/>
</dbReference>
<feature type="domain" description="Endonuclease/exonuclease/phosphatase" evidence="14">
    <location>
        <begin position="135"/>
        <end position="376"/>
    </location>
</feature>
<dbReference type="InterPro" id="IPR005135">
    <property type="entry name" value="Endo/exonuclease/phosphatase"/>
</dbReference>
<dbReference type="GO" id="GO:0005634">
    <property type="term" value="C:nucleus"/>
    <property type="evidence" value="ECO:0007669"/>
    <property type="project" value="TreeGrafter"/>
</dbReference>
<evidence type="ECO:0000256" key="12">
    <source>
        <dbReference type="ARBA" id="ARBA00043073"/>
    </source>
</evidence>
<evidence type="ECO:0000256" key="7">
    <source>
        <dbReference type="ARBA" id="ARBA00022824"/>
    </source>
</evidence>
<dbReference type="EMBL" id="MKHE01000034">
    <property type="protein sequence ID" value="OWJ99432.1"/>
    <property type="molecule type" value="Genomic_DNA"/>
</dbReference>
<comment type="similarity">
    <text evidence="2">Belongs to the DNase I family.</text>
</comment>
<keyword evidence="8" id="KW-1015">Disulfide bond</keyword>
<keyword evidence="5" id="KW-0255">Endonuclease</keyword>
<evidence type="ECO:0000256" key="10">
    <source>
        <dbReference type="ARBA" id="ARBA00041152"/>
    </source>
</evidence>
<dbReference type="GO" id="GO:0006308">
    <property type="term" value="P:DNA catabolic process"/>
    <property type="evidence" value="ECO:0007669"/>
    <property type="project" value="InterPro"/>
</dbReference>
<dbReference type="Proteomes" id="UP000242450">
    <property type="component" value="Chromosome X"/>
</dbReference>
<keyword evidence="7" id="KW-0256">Endoplasmic reticulum</keyword>
<reference evidence="15 16" key="1">
    <citation type="journal article" date="2018" name="Mol. Genet. Genomics">
        <title>The red deer Cervus elaphus genome CerEla1.0: sequencing, annotating, genes, and chromosomes.</title>
        <authorList>
            <person name="Bana N.A."/>
            <person name="Nyiri A."/>
            <person name="Nagy J."/>
            <person name="Frank K."/>
            <person name="Nagy T."/>
            <person name="Steger V."/>
            <person name="Schiller M."/>
            <person name="Lakatos P."/>
            <person name="Sugar L."/>
            <person name="Horn P."/>
            <person name="Barta E."/>
            <person name="Orosz L."/>
        </authorList>
    </citation>
    <scope>NUCLEOTIDE SEQUENCE [LARGE SCALE GENOMIC DNA]</scope>
    <source>
        <strain evidence="15">Hungarian</strain>
    </source>
</reference>
<keyword evidence="4" id="KW-0732">Signal</keyword>
<keyword evidence="9" id="KW-0325">Glycoprotein</keyword>
<dbReference type="PROSITE" id="PS00918">
    <property type="entry name" value="DNASE_I_2"/>
    <property type="match status" value="1"/>
</dbReference>
<organism evidence="15 16">
    <name type="scientific">Cervus elaphus hippelaphus</name>
    <name type="common">European red deer</name>
    <dbReference type="NCBI Taxonomy" id="46360"/>
    <lineage>
        <taxon>Eukaryota</taxon>
        <taxon>Metazoa</taxon>
        <taxon>Chordata</taxon>
        <taxon>Craniata</taxon>
        <taxon>Vertebrata</taxon>
        <taxon>Euteleostomi</taxon>
        <taxon>Mammalia</taxon>
        <taxon>Eutheria</taxon>
        <taxon>Laurasiatheria</taxon>
        <taxon>Artiodactyla</taxon>
        <taxon>Ruminantia</taxon>
        <taxon>Pecora</taxon>
        <taxon>Cervidae</taxon>
        <taxon>Cervinae</taxon>
        <taxon>Cervus</taxon>
    </lineage>
</organism>
<feature type="region of interest" description="Disordered" evidence="13">
    <location>
        <begin position="1"/>
        <end position="68"/>
    </location>
</feature>